<name>A0A1H3HR32_9RHOB</name>
<dbReference type="Proteomes" id="UP000199286">
    <property type="component" value="Unassembled WGS sequence"/>
</dbReference>
<keyword evidence="2" id="KW-1185">Reference proteome</keyword>
<proteinExistence type="predicted"/>
<dbReference type="RefSeq" id="WP_089881167.1">
    <property type="nucleotide sequence ID" value="NZ_FNPF01000004.1"/>
</dbReference>
<protein>
    <submittedName>
        <fullName evidence="1">Uncharacterized protein</fullName>
    </submittedName>
</protein>
<gene>
    <name evidence="1" type="ORF">SAMN05444340_104116</name>
</gene>
<dbReference type="AlphaFoldDB" id="A0A1H3HR32"/>
<organism evidence="1 2">
    <name type="scientific">Citreimonas salinaria</name>
    <dbReference type="NCBI Taxonomy" id="321339"/>
    <lineage>
        <taxon>Bacteria</taxon>
        <taxon>Pseudomonadati</taxon>
        <taxon>Pseudomonadota</taxon>
        <taxon>Alphaproteobacteria</taxon>
        <taxon>Rhodobacterales</taxon>
        <taxon>Roseobacteraceae</taxon>
        <taxon>Citreimonas</taxon>
    </lineage>
</organism>
<dbReference type="EMBL" id="FNPF01000004">
    <property type="protein sequence ID" value="SDY17986.1"/>
    <property type="molecule type" value="Genomic_DNA"/>
</dbReference>
<evidence type="ECO:0000313" key="1">
    <source>
        <dbReference type="EMBL" id="SDY17986.1"/>
    </source>
</evidence>
<dbReference type="STRING" id="321339.SAMN05444340_104116"/>
<accession>A0A1H3HR32</accession>
<evidence type="ECO:0000313" key="2">
    <source>
        <dbReference type="Proteomes" id="UP000199286"/>
    </source>
</evidence>
<sequence>MALEDETSQDRLFAAIGILQAHYLAGDTALNAEKIFGQSYCQDSGIEHVIHILIDLLPVVEAADQARKDAA</sequence>
<reference evidence="1 2" key="1">
    <citation type="submission" date="2016-10" db="EMBL/GenBank/DDBJ databases">
        <authorList>
            <person name="de Groot N.N."/>
        </authorList>
    </citation>
    <scope>NUCLEOTIDE SEQUENCE [LARGE SCALE GENOMIC DNA]</scope>
    <source>
        <strain evidence="1 2">DSM 26880</strain>
    </source>
</reference>